<evidence type="ECO:0000256" key="15">
    <source>
        <dbReference type="PIRSR" id="PIRSR600829-1"/>
    </source>
</evidence>
<feature type="binding site" evidence="16">
    <location>
        <position position="74"/>
    </location>
    <ligand>
        <name>substrate</name>
    </ligand>
</feature>
<keyword evidence="4" id="KW-0444">Lipid biosynthesis</keyword>
<evidence type="ECO:0000256" key="16">
    <source>
        <dbReference type="PIRSR" id="PIRSR600829-2"/>
    </source>
</evidence>
<evidence type="ECO:0000256" key="17">
    <source>
        <dbReference type="PIRSR" id="PIRSR600829-3"/>
    </source>
</evidence>
<evidence type="ECO:0000256" key="10">
    <source>
        <dbReference type="ARBA" id="ARBA00022989"/>
    </source>
</evidence>
<keyword evidence="12 19" id="KW-0472">Membrane</keyword>
<keyword evidence="11" id="KW-0443">Lipid metabolism</keyword>
<evidence type="ECO:0000256" key="8">
    <source>
        <dbReference type="ARBA" id="ARBA00022777"/>
    </source>
</evidence>
<organism evidence="20 21">
    <name type="scientific">Candidatus Limosilactobacillus merdipullorum</name>
    <dbReference type="NCBI Taxonomy" id="2838653"/>
    <lineage>
        <taxon>Bacteria</taxon>
        <taxon>Bacillati</taxon>
        <taxon>Bacillota</taxon>
        <taxon>Bacilli</taxon>
        <taxon>Lactobacillales</taxon>
        <taxon>Lactobacillaceae</taxon>
        <taxon>Limosilactobacillus</taxon>
    </lineage>
</organism>
<keyword evidence="9 17" id="KW-0067">ATP-binding</keyword>
<keyword evidence="10 19" id="KW-1133">Transmembrane helix</keyword>
<dbReference type="AlphaFoldDB" id="A0A9D1U320"/>
<dbReference type="CDD" id="cd14265">
    <property type="entry name" value="UDPK_IM_like"/>
    <property type="match status" value="1"/>
</dbReference>
<reference evidence="20" key="1">
    <citation type="journal article" date="2021" name="PeerJ">
        <title>Extensive microbial diversity within the chicken gut microbiome revealed by metagenomics and culture.</title>
        <authorList>
            <person name="Gilroy R."/>
            <person name="Ravi A."/>
            <person name="Getino M."/>
            <person name="Pursley I."/>
            <person name="Horton D.L."/>
            <person name="Alikhan N.F."/>
            <person name="Baker D."/>
            <person name="Gharbi K."/>
            <person name="Hall N."/>
            <person name="Watson M."/>
            <person name="Adriaenssens E.M."/>
            <person name="Foster-Nyarko E."/>
            <person name="Jarju S."/>
            <person name="Secka A."/>
            <person name="Antonio M."/>
            <person name="Oren A."/>
            <person name="Chaudhuri R.R."/>
            <person name="La Ragione R."/>
            <person name="Hildebrand F."/>
            <person name="Pallen M.J."/>
        </authorList>
    </citation>
    <scope>NUCLEOTIDE SEQUENCE</scope>
    <source>
        <strain evidence="20">ChiHejej3B27-2180</strain>
    </source>
</reference>
<evidence type="ECO:0000256" key="14">
    <source>
        <dbReference type="ARBA" id="ARBA00023264"/>
    </source>
</evidence>
<evidence type="ECO:0000256" key="7">
    <source>
        <dbReference type="ARBA" id="ARBA00022741"/>
    </source>
</evidence>
<sequence>MASPDKRQISRNRHFLQALRHAEDGIAHVASRERNFRFHLFAAVVVIIAGLLLHLSLSSWCWIVAVVFAVLIAEMANTAVEELVDLLVGHHYSTGAKHIKDIAAGIVLLTSWLAVVVGLLVFVPALWKILRR</sequence>
<dbReference type="InterPro" id="IPR033717">
    <property type="entry name" value="UDPK"/>
</dbReference>
<keyword evidence="3" id="KW-1003">Cell membrane</keyword>
<feature type="binding site" evidence="17">
    <location>
        <position position="33"/>
    </location>
    <ligand>
        <name>ATP</name>
        <dbReference type="ChEBI" id="CHEBI:30616"/>
    </ligand>
</feature>
<comment type="similarity">
    <text evidence="2">Belongs to the bacterial diacylglycerol kinase family.</text>
</comment>
<dbReference type="GO" id="GO:0005524">
    <property type="term" value="F:ATP binding"/>
    <property type="evidence" value="ECO:0007669"/>
    <property type="project" value="UniProtKB-KW"/>
</dbReference>
<keyword evidence="7 17" id="KW-0547">Nucleotide-binding</keyword>
<comment type="subcellular location">
    <subcellularLocation>
        <location evidence="1">Cell membrane</location>
        <topology evidence="1">Multi-pass membrane protein</topology>
    </subcellularLocation>
</comment>
<evidence type="ECO:0000313" key="20">
    <source>
        <dbReference type="EMBL" id="HIW70166.1"/>
    </source>
</evidence>
<keyword evidence="18" id="KW-0479">Metal-binding</keyword>
<feature type="binding site" evidence="17">
    <location>
        <begin position="100"/>
        <end position="101"/>
    </location>
    <ligand>
        <name>ATP</name>
        <dbReference type="ChEBI" id="CHEBI:30616"/>
    </ligand>
</feature>
<feature type="binding site" evidence="18">
    <location>
        <position position="33"/>
    </location>
    <ligand>
        <name>a divalent metal cation</name>
        <dbReference type="ChEBI" id="CHEBI:60240"/>
    </ligand>
</feature>
<keyword evidence="5" id="KW-0808">Transferase</keyword>
<dbReference type="GO" id="GO:0008654">
    <property type="term" value="P:phospholipid biosynthetic process"/>
    <property type="evidence" value="ECO:0007669"/>
    <property type="project" value="UniProtKB-KW"/>
</dbReference>
<evidence type="ECO:0000256" key="12">
    <source>
        <dbReference type="ARBA" id="ARBA00023136"/>
    </source>
</evidence>
<keyword evidence="13" id="KW-0594">Phospholipid biosynthesis</keyword>
<evidence type="ECO:0000313" key="21">
    <source>
        <dbReference type="Proteomes" id="UP000886878"/>
    </source>
</evidence>
<dbReference type="Proteomes" id="UP000886878">
    <property type="component" value="Unassembled WGS sequence"/>
</dbReference>
<dbReference type="InterPro" id="IPR036945">
    <property type="entry name" value="DAGK_sf"/>
</dbReference>
<feature type="binding site" evidence="18">
    <location>
        <position position="81"/>
    </location>
    <ligand>
        <name>a divalent metal cation</name>
        <dbReference type="ChEBI" id="CHEBI:60240"/>
    </ligand>
</feature>
<evidence type="ECO:0000256" key="4">
    <source>
        <dbReference type="ARBA" id="ARBA00022516"/>
    </source>
</evidence>
<evidence type="ECO:0000256" key="6">
    <source>
        <dbReference type="ARBA" id="ARBA00022692"/>
    </source>
</evidence>
<protein>
    <submittedName>
        <fullName evidence="20">Diacylglycerol kinase family protein</fullName>
    </submittedName>
</protein>
<dbReference type="GO" id="GO:0016301">
    <property type="term" value="F:kinase activity"/>
    <property type="evidence" value="ECO:0007669"/>
    <property type="project" value="UniProtKB-KW"/>
</dbReference>
<dbReference type="GO" id="GO:0046872">
    <property type="term" value="F:metal ion binding"/>
    <property type="evidence" value="ECO:0007669"/>
    <property type="project" value="UniProtKB-KW"/>
</dbReference>
<dbReference type="Gene3D" id="1.10.287.3610">
    <property type="match status" value="1"/>
</dbReference>
<name>A0A9D1U320_9LACO</name>
<evidence type="ECO:0000256" key="3">
    <source>
        <dbReference type="ARBA" id="ARBA00022475"/>
    </source>
</evidence>
<comment type="caution">
    <text evidence="20">The sequence shown here is derived from an EMBL/GenBank/DDBJ whole genome shotgun (WGS) entry which is preliminary data.</text>
</comment>
<evidence type="ECO:0000256" key="9">
    <source>
        <dbReference type="ARBA" id="ARBA00022840"/>
    </source>
</evidence>
<feature type="transmembrane region" description="Helical" evidence="19">
    <location>
        <begin position="102"/>
        <end position="127"/>
    </location>
</feature>
<reference evidence="20" key="2">
    <citation type="submission" date="2021-04" db="EMBL/GenBank/DDBJ databases">
        <authorList>
            <person name="Gilroy R."/>
        </authorList>
    </citation>
    <scope>NUCLEOTIDE SEQUENCE</scope>
    <source>
        <strain evidence="20">ChiHejej3B27-2180</strain>
    </source>
</reference>
<comment type="cofactor">
    <cofactor evidence="18">
        <name>Mg(2+)</name>
        <dbReference type="ChEBI" id="CHEBI:18420"/>
    </cofactor>
    <text evidence="18">Mn(2+), Zn(2+), Cd(2+) and Co(2+) support activity to lesser extents.</text>
</comment>
<evidence type="ECO:0000256" key="1">
    <source>
        <dbReference type="ARBA" id="ARBA00004651"/>
    </source>
</evidence>
<evidence type="ECO:0000256" key="11">
    <source>
        <dbReference type="ARBA" id="ARBA00023098"/>
    </source>
</evidence>
<dbReference type="PANTHER" id="PTHR34299:SF1">
    <property type="entry name" value="DIACYLGLYCEROL KINASE"/>
    <property type="match status" value="1"/>
</dbReference>
<evidence type="ECO:0000256" key="2">
    <source>
        <dbReference type="ARBA" id="ARBA00005967"/>
    </source>
</evidence>
<keyword evidence="8 20" id="KW-0418">Kinase</keyword>
<dbReference type="InterPro" id="IPR000829">
    <property type="entry name" value="DAGK"/>
</dbReference>
<feature type="active site" description="Proton acceptor" evidence="15">
    <location>
        <position position="74"/>
    </location>
</feature>
<dbReference type="Pfam" id="PF01219">
    <property type="entry name" value="DAGK_prokar"/>
    <property type="match status" value="1"/>
</dbReference>
<evidence type="ECO:0000256" key="18">
    <source>
        <dbReference type="PIRSR" id="PIRSR600829-4"/>
    </source>
</evidence>
<keyword evidence="18" id="KW-0460">Magnesium</keyword>
<evidence type="ECO:0000256" key="19">
    <source>
        <dbReference type="SAM" id="Phobius"/>
    </source>
</evidence>
<keyword evidence="6 19" id="KW-0812">Transmembrane</keyword>
<evidence type="ECO:0000256" key="13">
    <source>
        <dbReference type="ARBA" id="ARBA00023209"/>
    </source>
</evidence>
<gene>
    <name evidence="20" type="ORF">H9876_02110</name>
</gene>
<evidence type="ECO:0000256" key="5">
    <source>
        <dbReference type="ARBA" id="ARBA00022679"/>
    </source>
</evidence>
<dbReference type="PANTHER" id="PTHR34299">
    <property type="entry name" value="DIACYLGLYCEROL KINASE"/>
    <property type="match status" value="1"/>
</dbReference>
<feature type="binding site" evidence="17">
    <location>
        <position position="81"/>
    </location>
    <ligand>
        <name>ATP</name>
        <dbReference type="ChEBI" id="CHEBI:30616"/>
    </ligand>
</feature>
<accession>A0A9D1U320</accession>
<feature type="transmembrane region" description="Helical" evidence="19">
    <location>
        <begin position="40"/>
        <end position="73"/>
    </location>
</feature>
<dbReference type="GO" id="GO:0005886">
    <property type="term" value="C:plasma membrane"/>
    <property type="evidence" value="ECO:0007669"/>
    <property type="project" value="UniProtKB-SubCell"/>
</dbReference>
<keyword evidence="14" id="KW-1208">Phospholipid metabolism</keyword>
<proteinExistence type="inferred from homology"/>
<dbReference type="EMBL" id="DXGK01000039">
    <property type="protein sequence ID" value="HIW70166.1"/>
    <property type="molecule type" value="Genomic_DNA"/>
</dbReference>